<dbReference type="EMBL" id="JBHRTP010000016">
    <property type="protein sequence ID" value="MFC3107472.1"/>
    <property type="molecule type" value="Genomic_DNA"/>
</dbReference>
<feature type="non-terminal residue" evidence="1">
    <location>
        <position position="172"/>
    </location>
</feature>
<reference evidence="2" key="1">
    <citation type="journal article" date="2019" name="Int. J. Syst. Evol. Microbiol.">
        <title>The Global Catalogue of Microorganisms (GCM) 10K type strain sequencing project: providing services to taxonomists for standard genome sequencing and annotation.</title>
        <authorList>
            <consortium name="The Broad Institute Genomics Platform"/>
            <consortium name="The Broad Institute Genome Sequencing Center for Infectious Disease"/>
            <person name="Wu L."/>
            <person name="Ma J."/>
        </authorList>
    </citation>
    <scope>NUCLEOTIDE SEQUENCE [LARGE SCALE GENOMIC DNA]</scope>
    <source>
        <strain evidence="2">KCTC 42986</strain>
    </source>
</reference>
<dbReference type="RefSeq" id="WP_390331090.1">
    <property type="nucleotide sequence ID" value="NZ_JBHRTP010000016.1"/>
</dbReference>
<comment type="caution">
    <text evidence="1">The sequence shown here is derived from an EMBL/GenBank/DDBJ whole genome shotgun (WGS) entry which is preliminary data.</text>
</comment>
<accession>A0ABV7F0V9</accession>
<gene>
    <name evidence="1" type="ORF">ACFOFO_05780</name>
</gene>
<proteinExistence type="predicted"/>
<keyword evidence="2" id="KW-1185">Reference proteome</keyword>
<dbReference type="InterPro" id="IPR010221">
    <property type="entry name" value="VCBS_dom"/>
</dbReference>
<dbReference type="NCBIfam" id="TIGR01965">
    <property type="entry name" value="VCBS_repeat"/>
    <property type="match status" value="1"/>
</dbReference>
<evidence type="ECO:0000313" key="1">
    <source>
        <dbReference type="EMBL" id="MFC3107472.1"/>
    </source>
</evidence>
<evidence type="ECO:0000313" key="2">
    <source>
        <dbReference type="Proteomes" id="UP001595530"/>
    </source>
</evidence>
<name>A0ABV7F0V9_9BURK</name>
<organism evidence="1 2">
    <name type="scientific">Undibacterium arcticum</name>
    <dbReference type="NCBI Taxonomy" id="1762892"/>
    <lineage>
        <taxon>Bacteria</taxon>
        <taxon>Pseudomonadati</taxon>
        <taxon>Pseudomonadota</taxon>
        <taxon>Betaproteobacteria</taxon>
        <taxon>Burkholderiales</taxon>
        <taxon>Oxalobacteraceae</taxon>
        <taxon>Undibacterium</taxon>
    </lineage>
</organism>
<dbReference type="Proteomes" id="UP001595530">
    <property type="component" value="Unassembled WGS sequence"/>
</dbReference>
<protein>
    <submittedName>
        <fullName evidence="1">VCBS domain-containing protein</fullName>
    </submittedName>
</protein>
<sequence length="172" mass="17671">MTTTTLSPGITVSFGNTPQAGDDLFLAANTGLTEDLFSIKYLNVMANDLGGAAKTLYSIDDGTSLGGTRPADLLIQDTVRTEALSTDSSAHGAKIWITSDGQVGYDASTLFADFKAQLQHLAAGEYATDSFTYAIRLGNGTLSWATATVQIAGVNDAPVITSNAAAAAGAVQ</sequence>